<dbReference type="SUPFAM" id="SSF57440">
    <property type="entry name" value="Kringle-like"/>
    <property type="match status" value="1"/>
</dbReference>
<keyword evidence="4" id="KW-0732">Signal</keyword>
<accession>A0ABM4BQA6</accession>
<evidence type="ECO:0000256" key="2">
    <source>
        <dbReference type="ARBA" id="ARBA00023157"/>
    </source>
</evidence>
<dbReference type="InterPro" id="IPR036943">
    <property type="entry name" value="FN_type2_sf"/>
</dbReference>
<keyword evidence="6" id="KW-1185">Reference proteome</keyword>
<dbReference type="InterPro" id="IPR013806">
    <property type="entry name" value="Kringle-like"/>
</dbReference>
<evidence type="ECO:0000256" key="3">
    <source>
        <dbReference type="SAM" id="Coils"/>
    </source>
</evidence>
<dbReference type="GeneID" id="136079510"/>
<proteinExistence type="predicted"/>
<evidence type="ECO:0000256" key="1">
    <source>
        <dbReference type="ARBA" id="ARBA00022737"/>
    </source>
</evidence>
<protein>
    <submittedName>
        <fullName evidence="7">Uncharacterized protein LOC136079510</fullName>
    </submittedName>
</protein>
<evidence type="ECO:0000313" key="7">
    <source>
        <dbReference type="RefSeq" id="XP_065651321.1"/>
    </source>
</evidence>
<gene>
    <name evidence="7" type="primary">LOC136079510</name>
</gene>
<evidence type="ECO:0000259" key="5">
    <source>
        <dbReference type="Pfam" id="PF00040"/>
    </source>
</evidence>
<evidence type="ECO:0000313" key="6">
    <source>
        <dbReference type="Proteomes" id="UP001652625"/>
    </source>
</evidence>
<dbReference type="Pfam" id="PF00040">
    <property type="entry name" value="fn2"/>
    <property type="match status" value="1"/>
</dbReference>
<reference evidence="7" key="1">
    <citation type="submission" date="2025-08" db="UniProtKB">
        <authorList>
            <consortium name="RefSeq"/>
        </authorList>
    </citation>
    <scope>IDENTIFICATION</scope>
</reference>
<feature type="signal peptide" evidence="4">
    <location>
        <begin position="1"/>
        <end position="20"/>
    </location>
</feature>
<feature type="coiled-coil region" evidence="3">
    <location>
        <begin position="165"/>
        <end position="206"/>
    </location>
</feature>
<dbReference type="InterPro" id="IPR000562">
    <property type="entry name" value="FN_type2_dom"/>
</dbReference>
<feature type="domain" description="Fibronectin type-II" evidence="5">
    <location>
        <begin position="479"/>
        <end position="505"/>
    </location>
</feature>
<name>A0ABM4BQA6_HYDVU</name>
<feature type="chain" id="PRO_5047159417" evidence="4">
    <location>
        <begin position="21"/>
        <end position="703"/>
    </location>
</feature>
<dbReference type="RefSeq" id="XP_065651321.1">
    <property type="nucleotide sequence ID" value="XM_065795249.1"/>
</dbReference>
<sequence>MAFWLYIVVVCWLVIYNANAEEEQKISEEESPDFANAIIEKSNSLNPKGNLEYEKKKEIFLEEAKKAKKEFANNEKVAKGIKGVGDGLTQLVGGISSGSWQDMLLGGLGVVGTLASLAGPTGAAFANILSLVSMVFGLIGASKAKESQDGMLKRVIDDALTRARADELRAEAEGLKKAISSIRNSVNQFREENSITENQATELYNQAFRGLTFFGLLNFQIDKYCDCAVENPSDEEKLKKAKENSDRCLEFLNLYADLSILRQLLIADMASLVGSVGLTGTAKNLLSLTEKEKISDKEIYFFLLDPINNKNQRFCIAQYFGVPGKYITLQAYLAGLTVTSIGKIATKQVVICSEKQLLGLCHEFKVANYNYENLTGWIGHFKSIYVSDGLFVNGYSHDKQKGVSYGPFVGPTVIGLLPGFWKTFKVGKIIKKVKRVRVCEKEKLSQDGRCDDIALNDYPDLNMVSGTGNYILTVKRKRCVFPFYYENEEYGKCIKIGNKYQCATNVVNKISSGFDDCDFPQTWSEKIVSLSIPENVKVNLYVEENYQGKAFGPFFGANTIDKVCEGANTKSMKISETNLKSSEMVKICRGASFSEMCDYLETIKYNRLVIHGCSWTEKETKIKSMHVPGGLVVYMWAKENFMGQELGPYTGPISVPVVDGGEPESLSQIMSLKIVKKTPVAINSVNRKFSDRKSKNHTHTLND</sequence>
<keyword evidence="3" id="KW-0175">Coiled coil</keyword>
<dbReference type="Gene3D" id="1.20.190.10">
    <property type="entry name" value="Pesticidal crystal protein, N-terminal domain"/>
    <property type="match status" value="1"/>
</dbReference>
<dbReference type="Proteomes" id="UP001652625">
    <property type="component" value="Chromosome 04"/>
</dbReference>
<evidence type="ECO:0000256" key="4">
    <source>
        <dbReference type="SAM" id="SignalP"/>
    </source>
</evidence>
<dbReference type="Gene3D" id="2.10.10.10">
    <property type="entry name" value="Fibronectin, type II, collagen-binding"/>
    <property type="match status" value="1"/>
</dbReference>
<keyword evidence="1" id="KW-0677">Repeat</keyword>
<keyword evidence="2" id="KW-1015">Disulfide bond</keyword>
<organism evidence="6 7">
    <name type="scientific">Hydra vulgaris</name>
    <name type="common">Hydra</name>
    <name type="synonym">Hydra attenuata</name>
    <dbReference type="NCBI Taxonomy" id="6087"/>
    <lineage>
        <taxon>Eukaryota</taxon>
        <taxon>Metazoa</taxon>
        <taxon>Cnidaria</taxon>
        <taxon>Hydrozoa</taxon>
        <taxon>Hydroidolina</taxon>
        <taxon>Anthoathecata</taxon>
        <taxon>Aplanulata</taxon>
        <taxon>Hydridae</taxon>
        <taxon>Hydra</taxon>
    </lineage>
</organism>
<dbReference type="InterPro" id="IPR036716">
    <property type="entry name" value="Pest_crys_N_sf"/>
</dbReference>